<accession>A0ABN3HHP3</accession>
<dbReference type="EMBL" id="BAAASE010000001">
    <property type="protein sequence ID" value="GAA2380619.1"/>
    <property type="molecule type" value="Genomic_DNA"/>
</dbReference>
<protein>
    <recommendedName>
        <fullName evidence="5">DUF1425 domain-containing protein</fullName>
    </recommendedName>
</protein>
<reference evidence="3 4" key="1">
    <citation type="journal article" date="2019" name="Int. J. Syst. Evol. Microbiol.">
        <title>The Global Catalogue of Microorganisms (GCM) 10K type strain sequencing project: providing services to taxonomists for standard genome sequencing and annotation.</title>
        <authorList>
            <consortium name="The Broad Institute Genomics Platform"/>
            <consortium name="The Broad Institute Genome Sequencing Center for Infectious Disease"/>
            <person name="Wu L."/>
            <person name="Ma J."/>
        </authorList>
    </citation>
    <scope>NUCLEOTIDE SEQUENCE [LARGE SCALE GENOMIC DNA]</scope>
    <source>
        <strain evidence="3 4">JCM 4358</strain>
    </source>
</reference>
<sequence length="164" mass="17366">MKAGAAMPGSRTVRALCLMAACALAAGCTVGGADPAPASQRPATPSAEQSSPPVRPSPVPSVHSEGRTRVLEYGDLTVRATPEKSGVRTEIEVANTDERKATYSVQISIADGKGWTAYDRFWLQDVPPGKTRRDDAVIGSADMGPVPQTPKIYVDEFTPVVDRK</sequence>
<feature type="region of interest" description="Disordered" evidence="1">
    <location>
        <begin position="128"/>
        <end position="150"/>
    </location>
</feature>
<gene>
    <name evidence="3" type="ORF">GCM10010255_02420</name>
</gene>
<keyword evidence="4" id="KW-1185">Reference proteome</keyword>
<name>A0ABN3HHP3_9ACTN</name>
<evidence type="ECO:0000313" key="4">
    <source>
        <dbReference type="Proteomes" id="UP001499986"/>
    </source>
</evidence>
<organism evidence="3 4">
    <name type="scientific">Streptomyces coeruleofuscus</name>
    <dbReference type="NCBI Taxonomy" id="66879"/>
    <lineage>
        <taxon>Bacteria</taxon>
        <taxon>Bacillati</taxon>
        <taxon>Actinomycetota</taxon>
        <taxon>Actinomycetes</taxon>
        <taxon>Kitasatosporales</taxon>
        <taxon>Streptomycetaceae</taxon>
        <taxon>Streptomyces</taxon>
    </lineage>
</organism>
<evidence type="ECO:0000256" key="1">
    <source>
        <dbReference type="SAM" id="MobiDB-lite"/>
    </source>
</evidence>
<keyword evidence="2" id="KW-0732">Signal</keyword>
<feature type="region of interest" description="Disordered" evidence="1">
    <location>
        <begin position="31"/>
        <end position="71"/>
    </location>
</feature>
<feature type="chain" id="PRO_5045902670" description="DUF1425 domain-containing protein" evidence="2">
    <location>
        <begin position="26"/>
        <end position="164"/>
    </location>
</feature>
<evidence type="ECO:0000256" key="2">
    <source>
        <dbReference type="SAM" id="SignalP"/>
    </source>
</evidence>
<comment type="caution">
    <text evidence="3">The sequence shown here is derived from an EMBL/GenBank/DDBJ whole genome shotgun (WGS) entry which is preliminary data.</text>
</comment>
<evidence type="ECO:0000313" key="3">
    <source>
        <dbReference type="EMBL" id="GAA2380619.1"/>
    </source>
</evidence>
<feature type="signal peptide" evidence="2">
    <location>
        <begin position="1"/>
        <end position="25"/>
    </location>
</feature>
<dbReference type="PROSITE" id="PS51257">
    <property type="entry name" value="PROKAR_LIPOPROTEIN"/>
    <property type="match status" value="1"/>
</dbReference>
<dbReference type="Proteomes" id="UP001499986">
    <property type="component" value="Unassembled WGS sequence"/>
</dbReference>
<proteinExistence type="predicted"/>
<evidence type="ECO:0008006" key="5">
    <source>
        <dbReference type="Google" id="ProtNLM"/>
    </source>
</evidence>